<keyword evidence="4" id="KW-0456">Lyase</keyword>
<dbReference type="STRING" id="1318628.MARLIPOL_12440"/>
<proteinExistence type="inferred from homology"/>
<comment type="caution">
    <text evidence="6">The sequence shown here is derived from an EMBL/GenBank/DDBJ whole genome shotgun (WGS) entry which is preliminary data.</text>
</comment>
<dbReference type="SUPFAM" id="SSF51316">
    <property type="entry name" value="Mss4-like"/>
    <property type="match status" value="1"/>
</dbReference>
<keyword evidence="7" id="KW-1185">Reference proteome</keyword>
<comment type="similarity">
    <text evidence="1">Belongs to the Gfa family.</text>
</comment>
<keyword evidence="3" id="KW-0862">Zinc</keyword>
<dbReference type="Gene3D" id="3.90.1590.10">
    <property type="entry name" value="glutathione-dependent formaldehyde- activating enzyme (gfa)"/>
    <property type="match status" value="1"/>
</dbReference>
<sequence>MSYEIEGRLGPIFNCHCSKCRRWHGAAFRTRASIRSDQFRWLSGEHNLTPYASSENVTKYFCKTCGSPLISTYKDRPEVVGIPLGGLEGDIEGEPEAHIFTGSKASWHQITDLLPQFDNWPNSESRVRDTND</sequence>
<dbReference type="PANTHER" id="PTHR33337:SF40">
    <property type="entry name" value="CENP-V_GFA DOMAIN-CONTAINING PROTEIN-RELATED"/>
    <property type="match status" value="1"/>
</dbReference>
<reference evidence="6 7" key="1">
    <citation type="journal article" date="2013" name="Genome Announc.">
        <title>Draft Genome Sequence of the Moderately Halophilic Bacterium Marinobacter lipolyticus Strain SM19.</title>
        <authorList>
            <person name="Papke R.T."/>
            <person name="de la Haba R.R."/>
            <person name="Infante-Dominguez C."/>
            <person name="Perez D."/>
            <person name="Sanchez-Porro C."/>
            <person name="Lapierre P."/>
            <person name="Ventosa A."/>
        </authorList>
    </citation>
    <scope>NUCLEOTIDE SEQUENCE [LARGE SCALE GENOMIC DNA]</scope>
    <source>
        <strain evidence="6 7">SM19</strain>
    </source>
</reference>
<keyword evidence="2" id="KW-0479">Metal-binding</keyword>
<dbReference type="AlphaFoldDB" id="R8AZI0"/>
<evidence type="ECO:0000256" key="4">
    <source>
        <dbReference type="ARBA" id="ARBA00023239"/>
    </source>
</evidence>
<organism evidence="6 7">
    <name type="scientific">Marinobacter lipolyticus SM19</name>
    <dbReference type="NCBI Taxonomy" id="1318628"/>
    <lineage>
        <taxon>Bacteria</taxon>
        <taxon>Pseudomonadati</taxon>
        <taxon>Pseudomonadota</taxon>
        <taxon>Gammaproteobacteria</taxon>
        <taxon>Pseudomonadales</taxon>
        <taxon>Marinobacteraceae</taxon>
        <taxon>Marinobacter</taxon>
    </lineage>
</organism>
<name>R8AZI0_9GAMM</name>
<dbReference type="EMBL" id="ASAD01000013">
    <property type="protein sequence ID" value="EON91743.1"/>
    <property type="molecule type" value="Genomic_DNA"/>
</dbReference>
<dbReference type="PANTHER" id="PTHR33337">
    <property type="entry name" value="GFA DOMAIN-CONTAINING PROTEIN"/>
    <property type="match status" value="1"/>
</dbReference>
<dbReference type="eggNOG" id="COG3791">
    <property type="taxonomic scope" value="Bacteria"/>
</dbReference>
<feature type="domain" description="CENP-V/GFA" evidence="5">
    <location>
        <begin position="1"/>
        <end position="108"/>
    </location>
</feature>
<dbReference type="GO" id="GO:0016846">
    <property type="term" value="F:carbon-sulfur lyase activity"/>
    <property type="evidence" value="ECO:0007669"/>
    <property type="project" value="InterPro"/>
</dbReference>
<accession>R8AZI0</accession>
<evidence type="ECO:0000256" key="1">
    <source>
        <dbReference type="ARBA" id="ARBA00005495"/>
    </source>
</evidence>
<evidence type="ECO:0000313" key="6">
    <source>
        <dbReference type="EMBL" id="EON91743.1"/>
    </source>
</evidence>
<evidence type="ECO:0000259" key="5">
    <source>
        <dbReference type="PROSITE" id="PS51891"/>
    </source>
</evidence>
<gene>
    <name evidence="6" type="ORF">MARLIPOL_12440</name>
</gene>
<dbReference type="PROSITE" id="PS51891">
    <property type="entry name" value="CENP_V_GFA"/>
    <property type="match status" value="1"/>
</dbReference>
<dbReference type="HOGENOM" id="CLU_055491_4_2_6"/>
<dbReference type="GO" id="GO:0046872">
    <property type="term" value="F:metal ion binding"/>
    <property type="evidence" value="ECO:0007669"/>
    <property type="project" value="UniProtKB-KW"/>
</dbReference>
<dbReference type="InterPro" id="IPR006913">
    <property type="entry name" value="CENP-V/GFA"/>
</dbReference>
<dbReference type="Pfam" id="PF04828">
    <property type="entry name" value="GFA"/>
    <property type="match status" value="1"/>
</dbReference>
<dbReference type="Proteomes" id="UP000016540">
    <property type="component" value="Unassembled WGS sequence"/>
</dbReference>
<evidence type="ECO:0000313" key="7">
    <source>
        <dbReference type="Proteomes" id="UP000016540"/>
    </source>
</evidence>
<evidence type="ECO:0000256" key="2">
    <source>
        <dbReference type="ARBA" id="ARBA00022723"/>
    </source>
</evidence>
<dbReference type="InterPro" id="IPR011057">
    <property type="entry name" value="Mss4-like_sf"/>
</dbReference>
<evidence type="ECO:0000256" key="3">
    <source>
        <dbReference type="ARBA" id="ARBA00022833"/>
    </source>
</evidence>
<protein>
    <recommendedName>
        <fullName evidence="5">CENP-V/GFA domain-containing protein</fullName>
    </recommendedName>
</protein>